<proteinExistence type="predicted"/>
<evidence type="ECO:0000313" key="2">
    <source>
        <dbReference type="Proteomes" id="UP001190700"/>
    </source>
</evidence>
<keyword evidence="2" id="KW-1185">Reference proteome</keyword>
<dbReference type="AlphaFoldDB" id="A0AAE0BCK3"/>
<sequence length="255" mass="28899">METRIKAKRKLLKESDLDSSLRLADAVRNSPTVRTPPVPIPPAPAENELPAVARARQEFEDVKSIVNSIYSKGRHRKWAKAIKQHALGGEYFDASDNVSKLAKIIVALKAEIVTAGLDPDVFDMDNPALVVHRSVNELVYDTLGYIVEPYSMAYGYLLGTEVDSDRDGRRALVDLIKGMIRMIRGLAMHQRKEVGIVLQSTDRNDQDIRVTKLGSRHTFTIEERTQLEKRRWANTEEAISLKEEFVKFKKRNGKM</sequence>
<dbReference type="EMBL" id="LGRX02035559">
    <property type="protein sequence ID" value="KAK3234086.1"/>
    <property type="molecule type" value="Genomic_DNA"/>
</dbReference>
<organism evidence="1 2">
    <name type="scientific">Cymbomonas tetramitiformis</name>
    <dbReference type="NCBI Taxonomy" id="36881"/>
    <lineage>
        <taxon>Eukaryota</taxon>
        <taxon>Viridiplantae</taxon>
        <taxon>Chlorophyta</taxon>
        <taxon>Pyramimonadophyceae</taxon>
        <taxon>Pyramimonadales</taxon>
        <taxon>Pyramimonadaceae</taxon>
        <taxon>Cymbomonas</taxon>
    </lineage>
</organism>
<evidence type="ECO:0000313" key="1">
    <source>
        <dbReference type="EMBL" id="KAK3234086.1"/>
    </source>
</evidence>
<gene>
    <name evidence="1" type="ORF">CYMTET_55652</name>
</gene>
<dbReference type="Proteomes" id="UP001190700">
    <property type="component" value="Unassembled WGS sequence"/>
</dbReference>
<reference evidence="1 2" key="1">
    <citation type="journal article" date="2015" name="Genome Biol. Evol.">
        <title>Comparative Genomics of a Bacterivorous Green Alga Reveals Evolutionary Causalities and Consequences of Phago-Mixotrophic Mode of Nutrition.</title>
        <authorList>
            <person name="Burns J.A."/>
            <person name="Paasch A."/>
            <person name="Narechania A."/>
            <person name="Kim E."/>
        </authorList>
    </citation>
    <scope>NUCLEOTIDE SEQUENCE [LARGE SCALE GENOMIC DNA]</scope>
    <source>
        <strain evidence="1 2">PLY_AMNH</strain>
    </source>
</reference>
<accession>A0AAE0BCK3</accession>
<name>A0AAE0BCK3_9CHLO</name>
<comment type="caution">
    <text evidence="1">The sequence shown here is derived from an EMBL/GenBank/DDBJ whole genome shotgun (WGS) entry which is preliminary data.</text>
</comment>
<protein>
    <submittedName>
        <fullName evidence="1">Uncharacterized protein</fullName>
    </submittedName>
</protein>